<accession>A0A4Q8LFK6</accession>
<proteinExistence type="predicted"/>
<evidence type="ECO:0000313" key="2">
    <source>
        <dbReference type="Proteomes" id="UP000291286"/>
    </source>
</evidence>
<sequence length="104" mass="11314">MPLDNVALKSLALELAAAMPPSPAGLVDYPTVDVSPRGLKMAEILRIADQYSWHNAIQHFLRTKGVQHPSDLSDPQLEDLMQRMEGYVDAVETGCSLPDCPPAS</sequence>
<organism evidence="1 2">
    <name type="scientific">Pseudoxanthomonas winnipegensis</name>
    <dbReference type="NCBI Taxonomy" id="2480810"/>
    <lineage>
        <taxon>Bacteria</taxon>
        <taxon>Pseudomonadati</taxon>
        <taxon>Pseudomonadota</taxon>
        <taxon>Gammaproteobacteria</taxon>
        <taxon>Lysobacterales</taxon>
        <taxon>Lysobacteraceae</taxon>
        <taxon>Pseudoxanthomonas</taxon>
    </lineage>
</organism>
<dbReference type="EMBL" id="SHMB01000005">
    <property type="protein sequence ID" value="TAA27648.1"/>
    <property type="molecule type" value="Genomic_DNA"/>
</dbReference>
<name>A0A4Q8LFK6_9GAMM</name>
<protein>
    <submittedName>
        <fullName evidence="1">Uncharacterized protein</fullName>
    </submittedName>
</protein>
<evidence type="ECO:0000313" key="1">
    <source>
        <dbReference type="EMBL" id="TAA27648.1"/>
    </source>
</evidence>
<dbReference type="AlphaFoldDB" id="A0A4Q8LFK6"/>
<gene>
    <name evidence="1" type="ORF">EA661_12895</name>
</gene>
<comment type="caution">
    <text evidence="1">The sequence shown here is derived from an EMBL/GenBank/DDBJ whole genome shotgun (WGS) entry which is preliminary data.</text>
</comment>
<reference evidence="1 2" key="1">
    <citation type="submission" date="2019-02" db="EMBL/GenBank/DDBJ databases">
        <title>WGS of Pseudoxanthomonas species novum from clinical isolates.</title>
        <authorList>
            <person name="Bernier A.-M."/>
            <person name="Bernard K."/>
            <person name="Vachon A."/>
        </authorList>
    </citation>
    <scope>NUCLEOTIDE SEQUENCE [LARGE SCALE GENOMIC DNA]</scope>
    <source>
        <strain evidence="1 2">NML171202</strain>
    </source>
</reference>
<dbReference type="RefSeq" id="WP_130519371.1">
    <property type="nucleotide sequence ID" value="NZ_SHMB01000005.1"/>
</dbReference>
<dbReference type="Proteomes" id="UP000291286">
    <property type="component" value="Unassembled WGS sequence"/>
</dbReference>